<evidence type="ECO:0000256" key="7">
    <source>
        <dbReference type="ARBA" id="ARBA00034247"/>
    </source>
</evidence>
<evidence type="ECO:0000313" key="10">
    <source>
        <dbReference type="EMBL" id="MFC3579287.1"/>
    </source>
</evidence>
<evidence type="ECO:0000256" key="8">
    <source>
        <dbReference type="SAM" id="Phobius"/>
    </source>
</evidence>
<dbReference type="SUPFAM" id="SSF55073">
    <property type="entry name" value="Nucleotide cyclase"/>
    <property type="match status" value="1"/>
</dbReference>
<comment type="catalytic activity">
    <reaction evidence="7">
        <text>2 GTP = 3',3'-c-di-GMP + 2 diphosphate</text>
        <dbReference type="Rhea" id="RHEA:24898"/>
        <dbReference type="ChEBI" id="CHEBI:33019"/>
        <dbReference type="ChEBI" id="CHEBI:37565"/>
        <dbReference type="ChEBI" id="CHEBI:58805"/>
        <dbReference type="EC" id="2.7.7.65"/>
    </reaction>
</comment>
<keyword evidence="11" id="KW-1185">Reference proteome</keyword>
<evidence type="ECO:0000256" key="2">
    <source>
        <dbReference type="ARBA" id="ARBA00012528"/>
    </source>
</evidence>
<evidence type="ECO:0000256" key="6">
    <source>
        <dbReference type="ARBA" id="ARBA00023136"/>
    </source>
</evidence>
<keyword evidence="6 8" id="KW-0472">Membrane</keyword>
<dbReference type="InterPro" id="IPR007895">
    <property type="entry name" value="MASE1"/>
</dbReference>
<dbReference type="EC" id="2.7.7.65" evidence="2"/>
<evidence type="ECO:0000256" key="3">
    <source>
        <dbReference type="ARBA" id="ARBA00022475"/>
    </source>
</evidence>
<evidence type="ECO:0000256" key="4">
    <source>
        <dbReference type="ARBA" id="ARBA00022692"/>
    </source>
</evidence>
<reference evidence="11" key="1">
    <citation type="journal article" date="2019" name="Int. J. Syst. Evol. Microbiol.">
        <title>The Global Catalogue of Microorganisms (GCM) 10K type strain sequencing project: providing services to taxonomists for standard genome sequencing and annotation.</title>
        <authorList>
            <consortium name="The Broad Institute Genomics Platform"/>
            <consortium name="The Broad Institute Genome Sequencing Center for Infectious Disease"/>
            <person name="Wu L."/>
            <person name="Ma J."/>
        </authorList>
    </citation>
    <scope>NUCLEOTIDE SEQUENCE [LARGE SCALE GENOMIC DNA]</scope>
    <source>
        <strain evidence="11">KCTC 42739</strain>
    </source>
</reference>
<dbReference type="EMBL" id="JBHRXP010000001">
    <property type="protein sequence ID" value="MFC3579287.1"/>
    <property type="molecule type" value="Genomic_DNA"/>
</dbReference>
<feature type="transmembrane region" description="Helical" evidence="8">
    <location>
        <begin position="115"/>
        <end position="136"/>
    </location>
</feature>
<feature type="transmembrane region" description="Helical" evidence="8">
    <location>
        <begin position="177"/>
        <end position="195"/>
    </location>
</feature>
<evidence type="ECO:0000313" key="11">
    <source>
        <dbReference type="Proteomes" id="UP001595713"/>
    </source>
</evidence>
<feature type="transmembrane region" description="Helical" evidence="8">
    <location>
        <begin position="27"/>
        <end position="46"/>
    </location>
</feature>
<dbReference type="PANTHER" id="PTHR45138">
    <property type="entry name" value="REGULATORY COMPONENTS OF SENSORY TRANSDUCTION SYSTEM"/>
    <property type="match status" value="1"/>
</dbReference>
<dbReference type="InterPro" id="IPR035965">
    <property type="entry name" value="PAS-like_dom_sf"/>
</dbReference>
<organism evidence="10 11">
    <name type="scientific">Sphingomonas hylomeconis</name>
    <dbReference type="NCBI Taxonomy" id="1395958"/>
    <lineage>
        <taxon>Bacteria</taxon>
        <taxon>Pseudomonadati</taxon>
        <taxon>Pseudomonadota</taxon>
        <taxon>Alphaproteobacteria</taxon>
        <taxon>Sphingomonadales</taxon>
        <taxon>Sphingomonadaceae</taxon>
        <taxon>Sphingomonas</taxon>
    </lineage>
</organism>
<keyword evidence="5 8" id="KW-1133">Transmembrane helix</keyword>
<evidence type="ECO:0000256" key="1">
    <source>
        <dbReference type="ARBA" id="ARBA00004651"/>
    </source>
</evidence>
<dbReference type="CDD" id="cd01949">
    <property type="entry name" value="GGDEF"/>
    <property type="match status" value="1"/>
</dbReference>
<evidence type="ECO:0000256" key="5">
    <source>
        <dbReference type="ARBA" id="ARBA00022989"/>
    </source>
</evidence>
<dbReference type="SUPFAM" id="SSF55785">
    <property type="entry name" value="PYP-like sensor domain (PAS domain)"/>
    <property type="match status" value="1"/>
</dbReference>
<dbReference type="InterPro" id="IPR000160">
    <property type="entry name" value="GGDEF_dom"/>
</dbReference>
<gene>
    <name evidence="10" type="ORF">ACFONA_03855</name>
</gene>
<name>A0ABV7SQQ6_9SPHN</name>
<dbReference type="PROSITE" id="PS50887">
    <property type="entry name" value="GGDEF"/>
    <property type="match status" value="1"/>
</dbReference>
<dbReference type="GO" id="GO:0052621">
    <property type="term" value="F:diguanylate cyclase activity"/>
    <property type="evidence" value="ECO:0007669"/>
    <property type="project" value="UniProtKB-EC"/>
</dbReference>
<feature type="transmembrane region" description="Helical" evidence="8">
    <location>
        <begin position="226"/>
        <end position="247"/>
    </location>
</feature>
<comment type="subcellular location">
    <subcellularLocation>
        <location evidence="1">Cell membrane</location>
        <topology evidence="1">Multi-pass membrane protein</topology>
    </subcellularLocation>
</comment>
<keyword evidence="10" id="KW-0808">Transferase</keyword>
<evidence type="ECO:0000259" key="9">
    <source>
        <dbReference type="PROSITE" id="PS50887"/>
    </source>
</evidence>
<keyword evidence="10" id="KW-0548">Nucleotidyltransferase</keyword>
<feature type="transmembrane region" description="Helical" evidence="8">
    <location>
        <begin position="51"/>
        <end position="67"/>
    </location>
</feature>
<keyword evidence="3" id="KW-1003">Cell membrane</keyword>
<dbReference type="SMART" id="SM00267">
    <property type="entry name" value="GGDEF"/>
    <property type="match status" value="1"/>
</dbReference>
<dbReference type="Proteomes" id="UP001595713">
    <property type="component" value="Unassembled WGS sequence"/>
</dbReference>
<dbReference type="Pfam" id="PF00990">
    <property type="entry name" value="GGDEF"/>
    <property type="match status" value="1"/>
</dbReference>
<dbReference type="InterPro" id="IPR000014">
    <property type="entry name" value="PAS"/>
</dbReference>
<protein>
    <recommendedName>
        <fullName evidence="2">diguanylate cyclase</fullName>
        <ecNumber evidence="2">2.7.7.65</ecNumber>
    </recommendedName>
</protein>
<dbReference type="Pfam" id="PF08447">
    <property type="entry name" value="PAS_3"/>
    <property type="match status" value="1"/>
</dbReference>
<dbReference type="CDD" id="cd00130">
    <property type="entry name" value="PAS"/>
    <property type="match status" value="1"/>
</dbReference>
<dbReference type="PANTHER" id="PTHR45138:SF9">
    <property type="entry name" value="DIGUANYLATE CYCLASE DGCM-RELATED"/>
    <property type="match status" value="1"/>
</dbReference>
<dbReference type="InterPro" id="IPR029787">
    <property type="entry name" value="Nucleotide_cyclase"/>
</dbReference>
<dbReference type="Gene3D" id="3.30.70.270">
    <property type="match status" value="1"/>
</dbReference>
<accession>A0ABV7SQQ6</accession>
<keyword evidence="4 8" id="KW-0812">Transmembrane</keyword>
<comment type="caution">
    <text evidence="10">The sequence shown here is derived from an EMBL/GenBank/DDBJ whole genome shotgun (WGS) entry which is preliminary data.</text>
</comment>
<dbReference type="InterPro" id="IPR050469">
    <property type="entry name" value="Diguanylate_Cyclase"/>
</dbReference>
<feature type="transmembrane region" description="Helical" evidence="8">
    <location>
        <begin position="73"/>
        <end position="94"/>
    </location>
</feature>
<dbReference type="NCBIfam" id="TIGR00254">
    <property type="entry name" value="GGDEF"/>
    <property type="match status" value="1"/>
</dbReference>
<feature type="transmembrane region" description="Helical" evidence="8">
    <location>
        <begin position="201"/>
        <end position="219"/>
    </location>
</feature>
<dbReference type="Pfam" id="PF05231">
    <property type="entry name" value="MASE1"/>
    <property type="match status" value="1"/>
</dbReference>
<dbReference type="InterPro" id="IPR043128">
    <property type="entry name" value="Rev_trsase/Diguanyl_cyclase"/>
</dbReference>
<feature type="domain" description="GGDEF" evidence="9">
    <location>
        <begin position="460"/>
        <end position="586"/>
    </location>
</feature>
<feature type="transmembrane region" description="Helical" evidence="8">
    <location>
        <begin position="148"/>
        <end position="165"/>
    </location>
</feature>
<dbReference type="InterPro" id="IPR013655">
    <property type="entry name" value="PAS_fold_3"/>
</dbReference>
<dbReference type="Gene3D" id="3.30.450.20">
    <property type="entry name" value="PAS domain"/>
    <property type="match status" value="1"/>
</dbReference>
<dbReference type="Gene3D" id="2.10.70.100">
    <property type="match status" value="1"/>
</dbReference>
<feature type="transmembrane region" description="Helical" evidence="8">
    <location>
        <begin position="259"/>
        <end position="281"/>
    </location>
</feature>
<sequence>MVAPPIATGIGYYVVGLASLLLTRGGLGIATIWPPSGILFAVLLIVPRRRAGWHIAAVALASLGANLGSGTALFVSIGFTVANITGSALAAWLVRAHGRSGVSFTELTGMIRFCMAALMGTMVSATIAVVVSPATSANFWVSWFSPDLVGALVVTPLILIGYDAFKNRLVPWRKAAPRIVTVLGLVALVSALSFGQSNYPLLFLPMLAVIIAAFSLGSLGAAGGVLIVAVIGSAAVSLGISPLSLIHADALKQSLFLQFYLLTLLGAALPIAALLATRARIARRLSDKMRLLQLAESAAHFGHWRFDIATQTVSWSPEVFRIYGVDPDIMPSLDGVIRGFHAEDRAAVTAIIERSIEHRAAFQFNARLVQPGGEICHVYSRGEIDHNADDSSFGLFGIIQDITVQVAHEAAIEHARIRAEEAARAATVMAETDQLTGIANRRRTHLVLEQAISLSRRLGGPLSVAIFDVDHFKRVNDTWGHQAGDEVLKRIATDAEGELRNGDMVGRFGGEEFVIVLPDATAQVALLVAERVRIAIEAGGSNPCVTISIGVAELTNGEAGDALLRRADQALYVAKAEGRNTLRLAA</sequence>
<proteinExistence type="predicted"/>